<keyword evidence="2" id="KW-0645">Protease</keyword>
<evidence type="ECO:0000256" key="4">
    <source>
        <dbReference type="ARBA" id="ARBA00022825"/>
    </source>
</evidence>
<dbReference type="PANTHER" id="PTHR43343:SF3">
    <property type="entry name" value="PROTEASE DO-LIKE 8, CHLOROPLASTIC"/>
    <property type="match status" value="1"/>
</dbReference>
<dbReference type="SUPFAM" id="SSF50156">
    <property type="entry name" value="PDZ domain-like"/>
    <property type="match status" value="1"/>
</dbReference>
<feature type="transmembrane region" description="Helical" evidence="5">
    <location>
        <begin position="12"/>
        <end position="33"/>
    </location>
</feature>
<feature type="domain" description="PDZ" evidence="6">
    <location>
        <begin position="265"/>
        <end position="364"/>
    </location>
</feature>
<dbReference type="RefSeq" id="WP_064008736.1">
    <property type="nucleotide sequence ID" value="NZ_LUUG01000071.1"/>
</dbReference>
<sequence>MQYQNHPHSSDVFIKRVFAVGAVAAVLILLWHWQPGTPATESTPVRTIAARGDLAADEKSTIELFEKSRDSVVYITTAALVRNVWTRDVFSVPKGTGSGFIWDEAGHVVTNFHVIAGANEATVKLADGRDYKAALVGASQVHDIAVLKIGVGFKRPPPVPVGTSRDLKVGQKVFAIGNPFGLDWTLTSGIVSALDRSLGGQEGPAVEHLIQTDAAINPGNSGGPLLDSAGRLIGINTAIYSPSGASAGIGFAVPVDTVMRVVPELIKQGKYIRPALGIEIDQQMNEQLAALTGTAGVAVLRVQPGSAADKAGLQGVSITANGVIPGDIIIAINGKDTDSLSKLFARLDDQKVGDIVKVRVINQGKAREVEVTLQPGN</sequence>
<keyword evidence="5" id="KW-1133">Transmembrane helix</keyword>
<dbReference type="Gene3D" id="2.30.42.10">
    <property type="match status" value="1"/>
</dbReference>
<evidence type="ECO:0000256" key="5">
    <source>
        <dbReference type="SAM" id="Phobius"/>
    </source>
</evidence>
<dbReference type="OrthoDB" id="9758917at2"/>
<dbReference type="PROSITE" id="PS50106">
    <property type="entry name" value="PDZ"/>
    <property type="match status" value="1"/>
</dbReference>
<dbReference type="InterPro" id="IPR009003">
    <property type="entry name" value="Peptidase_S1_PA"/>
</dbReference>
<dbReference type="Pfam" id="PF13180">
    <property type="entry name" value="PDZ_2"/>
    <property type="match status" value="1"/>
</dbReference>
<accession>A0A177MG99</accession>
<dbReference type="EMBL" id="LUUG01000071">
    <property type="protein sequence ID" value="OAI04524.1"/>
    <property type="molecule type" value="Genomic_DNA"/>
</dbReference>
<evidence type="ECO:0000259" key="6">
    <source>
        <dbReference type="PROSITE" id="PS50106"/>
    </source>
</evidence>
<keyword evidence="4" id="KW-0720">Serine protease</keyword>
<keyword evidence="3" id="KW-0378">Hydrolase</keyword>
<comment type="similarity">
    <text evidence="1">Belongs to the peptidase S1C family.</text>
</comment>
<dbReference type="InterPro" id="IPR001940">
    <property type="entry name" value="Peptidase_S1C"/>
</dbReference>
<name>A0A177MG99_METMH</name>
<dbReference type="GO" id="GO:0006508">
    <property type="term" value="P:proteolysis"/>
    <property type="evidence" value="ECO:0007669"/>
    <property type="project" value="UniProtKB-KW"/>
</dbReference>
<dbReference type="InterPro" id="IPR001478">
    <property type="entry name" value="PDZ"/>
</dbReference>
<dbReference type="SMART" id="SM00228">
    <property type="entry name" value="PDZ"/>
    <property type="match status" value="1"/>
</dbReference>
<dbReference type="InterPro" id="IPR051201">
    <property type="entry name" value="Chloro_Bact_Ser_Proteases"/>
</dbReference>
<dbReference type="PRINTS" id="PR00834">
    <property type="entry name" value="PROTEASES2C"/>
</dbReference>
<dbReference type="Pfam" id="PF13365">
    <property type="entry name" value="Trypsin_2"/>
    <property type="match status" value="1"/>
</dbReference>
<dbReference type="Proteomes" id="UP000078090">
    <property type="component" value="Unassembled WGS sequence"/>
</dbReference>
<dbReference type="SUPFAM" id="SSF50494">
    <property type="entry name" value="Trypsin-like serine proteases"/>
    <property type="match status" value="1"/>
</dbReference>
<dbReference type="FunFam" id="2.40.10.10:FF:000001">
    <property type="entry name" value="Periplasmic serine protease DegS"/>
    <property type="match status" value="1"/>
</dbReference>
<dbReference type="PANTHER" id="PTHR43343">
    <property type="entry name" value="PEPTIDASE S12"/>
    <property type="match status" value="1"/>
</dbReference>
<organism evidence="7 8">
    <name type="scientific">Methylomonas methanica</name>
    <dbReference type="NCBI Taxonomy" id="421"/>
    <lineage>
        <taxon>Bacteria</taxon>
        <taxon>Pseudomonadati</taxon>
        <taxon>Pseudomonadota</taxon>
        <taxon>Gammaproteobacteria</taxon>
        <taxon>Methylococcales</taxon>
        <taxon>Methylococcaceae</taxon>
        <taxon>Methylomonas</taxon>
    </lineage>
</organism>
<dbReference type="InterPro" id="IPR036034">
    <property type="entry name" value="PDZ_sf"/>
</dbReference>
<keyword evidence="5" id="KW-0812">Transmembrane</keyword>
<evidence type="ECO:0000313" key="8">
    <source>
        <dbReference type="Proteomes" id="UP000078090"/>
    </source>
</evidence>
<keyword evidence="5" id="KW-0472">Membrane</keyword>
<evidence type="ECO:0000313" key="7">
    <source>
        <dbReference type="EMBL" id="OAI04524.1"/>
    </source>
</evidence>
<evidence type="ECO:0000256" key="1">
    <source>
        <dbReference type="ARBA" id="ARBA00010541"/>
    </source>
</evidence>
<evidence type="ECO:0000256" key="2">
    <source>
        <dbReference type="ARBA" id="ARBA00022670"/>
    </source>
</evidence>
<gene>
    <name evidence="7" type="ORF">A1332_01705</name>
</gene>
<reference evidence="7 8" key="1">
    <citation type="submission" date="2016-03" db="EMBL/GenBank/DDBJ databases">
        <authorList>
            <person name="Ploux O."/>
        </authorList>
    </citation>
    <scope>NUCLEOTIDE SEQUENCE [LARGE SCALE GENOMIC DNA]</scope>
    <source>
        <strain evidence="7 8">R-45363</strain>
    </source>
</reference>
<comment type="caution">
    <text evidence="7">The sequence shown here is derived from an EMBL/GenBank/DDBJ whole genome shotgun (WGS) entry which is preliminary data.</text>
</comment>
<protein>
    <submittedName>
        <fullName evidence="7">2-alkenal reductase</fullName>
    </submittedName>
</protein>
<evidence type="ECO:0000256" key="3">
    <source>
        <dbReference type="ARBA" id="ARBA00022801"/>
    </source>
</evidence>
<dbReference type="Gene3D" id="2.40.10.10">
    <property type="entry name" value="Trypsin-like serine proteases"/>
    <property type="match status" value="2"/>
</dbReference>
<dbReference type="InterPro" id="IPR043504">
    <property type="entry name" value="Peptidase_S1_PA_chymotrypsin"/>
</dbReference>
<dbReference type="GO" id="GO:0004252">
    <property type="term" value="F:serine-type endopeptidase activity"/>
    <property type="evidence" value="ECO:0007669"/>
    <property type="project" value="InterPro"/>
</dbReference>
<dbReference type="AlphaFoldDB" id="A0A177MG99"/>
<proteinExistence type="inferred from homology"/>